<organism evidence="5 6">
    <name type="scientific">Mesorhizobium sanjuanii</name>
    <dbReference type="NCBI Taxonomy" id="2037900"/>
    <lineage>
        <taxon>Bacteria</taxon>
        <taxon>Pseudomonadati</taxon>
        <taxon>Pseudomonadota</taxon>
        <taxon>Alphaproteobacteria</taxon>
        <taxon>Hyphomicrobiales</taxon>
        <taxon>Phyllobacteriaceae</taxon>
        <taxon>Mesorhizobium</taxon>
    </lineage>
</organism>
<protein>
    <submittedName>
        <fullName evidence="5">Transcriptional regulator</fullName>
    </submittedName>
</protein>
<dbReference type="GO" id="GO:0003700">
    <property type="term" value="F:DNA-binding transcription factor activity"/>
    <property type="evidence" value="ECO:0007669"/>
    <property type="project" value="TreeGrafter"/>
</dbReference>
<dbReference type="InterPro" id="IPR000843">
    <property type="entry name" value="HTH_LacI"/>
</dbReference>
<evidence type="ECO:0000256" key="3">
    <source>
        <dbReference type="ARBA" id="ARBA00023163"/>
    </source>
</evidence>
<keyword evidence="1" id="KW-0805">Transcription regulation</keyword>
<dbReference type="CDD" id="cd01392">
    <property type="entry name" value="HTH_LacI"/>
    <property type="match status" value="1"/>
</dbReference>
<gene>
    <name evidence="5" type="ORF">CN311_18415</name>
</gene>
<dbReference type="Proteomes" id="UP000219182">
    <property type="component" value="Unassembled WGS sequence"/>
</dbReference>
<dbReference type="EMBL" id="NWQG01000116">
    <property type="protein sequence ID" value="PDQ19633.1"/>
    <property type="molecule type" value="Genomic_DNA"/>
</dbReference>
<proteinExistence type="predicted"/>
<dbReference type="PANTHER" id="PTHR30146:SF138">
    <property type="entry name" value="TRANSCRIPTIONAL REGULATORY PROTEIN"/>
    <property type="match status" value="1"/>
</dbReference>
<dbReference type="CDD" id="cd06278">
    <property type="entry name" value="PBP1_LacI-like"/>
    <property type="match status" value="1"/>
</dbReference>
<dbReference type="AlphaFoldDB" id="A0A2A6FD14"/>
<keyword evidence="3" id="KW-0804">Transcription</keyword>
<dbReference type="Gene3D" id="1.10.260.40">
    <property type="entry name" value="lambda repressor-like DNA-binding domains"/>
    <property type="match status" value="1"/>
</dbReference>
<dbReference type="InterPro" id="IPR010982">
    <property type="entry name" value="Lambda_DNA-bd_dom_sf"/>
</dbReference>
<keyword evidence="2" id="KW-0238">DNA-binding</keyword>
<dbReference type="PANTHER" id="PTHR30146">
    <property type="entry name" value="LACI-RELATED TRANSCRIPTIONAL REPRESSOR"/>
    <property type="match status" value="1"/>
</dbReference>
<dbReference type="SUPFAM" id="SSF53822">
    <property type="entry name" value="Periplasmic binding protein-like I"/>
    <property type="match status" value="1"/>
</dbReference>
<evidence type="ECO:0000313" key="6">
    <source>
        <dbReference type="Proteomes" id="UP000219182"/>
    </source>
</evidence>
<dbReference type="InterPro" id="IPR046335">
    <property type="entry name" value="LacI/GalR-like_sensor"/>
</dbReference>
<dbReference type="InterPro" id="IPR028082">
    <property type="entry name" value="Peripla_BP_I"/>
</dbReference>
<accession>A0A2A6FD14</accession>
<dbReference type="SUPFAM" id="SSF47413">
    <property type="entry name" value="lambda repressor-like DNA-binding domains"/>
    <property type="match status" value="1"/>
</dbReference>
<reference evidence="5 6" key="1">
    <citation type="submission" date="2017-09" db="EMBL/GenBank/DDBJ databases">
        <title>Mesorhizobum sanjuanii sp. nov. isolated from nodules of Lotus tenuis in saline-alkaline lowlands of Flooding Pampa.</title>
        <authorList>
            <person name="Sannazzaro A.I."/>
            <person name="Torres Tejerizo G.A."/>
            <person name="Fontana F."/>
            <person name="Cumpa Velazquez L.M."/>
            <person name="Hansen L."/>
            <person name="Pistorio M."/>
            <person name="Estrella M.J."/>
        </authorList>
    </citation>
    <scope>NUCLEOTIDE SEQUENCE [LARGE SCALE GENOMIC DNA]</scope>
    <source>
        <strain evidence="5 6">BSA136</strain>
    </source>
</reference>
<dbReference type="Gene3D" id="3.40.50.2300">
    <property type="match status" value="2"/>
</dbReference>
<dbReference type="SMART" id="SM00354">
    <property type="entry name" value="HTH_LACI"/>
    <property type="match status" value="1"/>
</dbReference>
<keyword evidence="6" id="KW-1185">Reference proteome</keyword>
<dbReference type="Pfam" id="PF13377">
    <property type="entry name" value="Peripla_BP_3"/>
    <property type="match status" value="1"/>
</dbReference>
<evidence type="ECO:0000259" key="4">
    <source>
        <dbReference type="PROSITE" id="PS50932"/>
    </source>
</evidence>
<name>A0A2A6FD14_9HYPH</name>
<sequence>MRRCNWFSSCVSANYWNIAAARGIGKLRKQNPKASKPVTSRQLAALIGVSQSAVSRAFTPGSSIAAPLRDRILQSAREIGYRPNAIASMLTTRRTNIVGLVVSDMSNPFYPALLEQLTQGLQRVGLQTLMFNITPGANIEEQLVAIRTYNVDAVVIISATVLNDRTLAWATEGRRALLLNRLGHDDIMTVCCDNTAGARCLVDHLYETGRRRIGYVAGLTKSAIGMTRYSAFTSRLAELGMRLTGTTSREIYSYDAGWAGALELIPQKPDAIFFASDILALGGLDAMKQAGVAREIAAVGFDDIPMSGWPGYSLTTYRQPIEKIVDKTVELLTVAEPGPTRLHALPGELVVRASTATEPQSAAALLPLTP</sequence>
<comment type="caution">
    <text evidence="5">The sequence shown here is derived from an EMBL/GenBank/DDBJ whole genome shotgun (WGS) entry which is preliminary data.</text>
</comment>
<dbReference type="PROSITE" id="PS50932">
    <property type="entry name" value="HTH_LACI_2"/>
    <property type="match status" value="1"/>
</dbReference>
<dbReference type="GO" id="GO:0000976">
    <property type="term" value="F:transcription cis-regulatory region binding"/>
    <property type="evidence" value="ECO:0007669"/>
    <property type="project" value="TreeGrafter"/>
</dbReference>
<evidence type="ECO:0000256" key="1">
    <source>
        <dbReference type="ARBA" id="ARBA00023015"/>
    </source>
</evidence>
<evidence type="ECO:0000313" key="5">
    <source>
        <dbReference type="EMBL" id="PDQ19633.1"/>
    </source>
</evidence>
<evidence type="ECO:0000256" key="2">
    <source>
        <dbReference type="ARBA" id="ARBA00023125"/>
    </source>
</evidence>
<feature type="domain" description="HTH lacI-type" evidence="4">
    <location>
        <begin position="38"/>
        <end position="92"/>
    </location>
</feature>